<dbReference type="AlphaFoldDB" id="A0A2R4XK23"/>
<organism evidence="1 2">
    <name type="scientific">Orrella marina</name>
    <dbReference type="NCBI Taxonomy" id="2163011"/>
    <lineage>
        <taxon>Bacteria</taxon>
        <taxon>Pseudomonadati</taxon>
        <taxon>Pseudomonadota</taxon>
        <taxon>Betaproteobacteria</taxon>
        <taxon>Burkholderiales</taxon>
        <taxon>Alcaligenaceae</taxon>
        <taxon>Orrella</taxon>
    </lineage>
</organism>
<protein>
    <submittedName>
        <fullName evidence="1">Uncharacterized protein</fullName>
    </submittedName>
</protein>
<name>A0A2R4XK23_9BURK</name>
<dbReference type="Proteomes" id="UP000244571">
    <property type="component" value="Chromosome"/>
</dbReference>
<keyword evidence="2" id="KW-1185">Reference proteome</keyword>
<sequence length="119" mass="13586">MLQVHNKVRQIQAENSPLSYFYCMNKQQNEYNSGMNTSWLIEEICPEKETVHLVKSGTSIRRKFSVPGAVDAWLEDGFLIIASNTGYLWKITPQTGHRRRDMKPVSITRPGSFNVPCPA</sequence>
<dbReference type="EMBL" id="CP028901">
    <property type="protein sequence ID" value="AWB34111.1"/>
    <property type="molecule type" value="Genomic_DNA"/>
</dbReference>
<reference evidence="1 2" key="1">
    <citation type="submission" date="2018-04" db="EMBL/GenBank/DDBJ databases">
        <title>Bordetella sp. HZ20 isolated from seawater.</title>
        <authorList>
            <person name="Sun C."/>
        </authorList>
    </citation>
    <scope>NUCLEOTIDE SEQUENCE [LARGE SCALE GENOMIC DNA]</scope>
    <source>
        <strain evidence="1 2">HZ20</strain>
    </source>
</reference>
<evidence type="ECO:0000313" key="1">
    <source>
        <dbReference type="EMBL" id="AWB34111.1"/>
    </source>
</evidence>
<gene>
    <name evidence="1" type="ORF">DBV39_10770</name>
</gene>
<accession>A0A2R4XK23</accession>
<evidence type="ECO:0000313" key="2">
    <source>
        <dbReference type="Proteomes" id="UP000244571"/>
    </source>
</evidence>
<proteinExistence type="predicted"/>
<dbReference type="KEGG" id="boz:DBV39_10770"/>